<dbReference type="Gene3D" id="3.30.50.10">
    <property type="entry name" value="Erythroid Transcription Factor GATA-1, subunit A"/>
    <property type="match status" value="1"/>
</dbReference>
<dbReference type="Proteomes" id="UP000326202">
    <property type="component" value="Chromosome"/>
</dbReference>
<comment type="similarity">
    <text evidence="3">Belongs to the DNA gyrase inhibitor YacG family.</text>
</comment>
<dbReference type="InterPro" id="IPR013088">
    <property type="entry name" value="Znf_NHR/GATA"/>
</dbReference>
<evidence type="ECO:0000256" key="1">
    <source>
        <dbReference type="ARBA" id="ARBA00022723"/>
    </source>
</evidence>
<keyword evidence="6" id="KW-1185">Reference proteome</keyword>
<organism evidence="5 6">
    <name type="scientific">Hypericibacter terrae</name>
    <dbReference type="NCBI Taxonomy" id="2602015"/>
    <lineage>
        <taxon>Bacteria</taxon>
        <taxon>Pseudomonadati</taxon>
        <taxon>Pseudomonadota</taxon>
        <taxon>Alphaproteobacteria</taxon>
        <taxon>Rhodospirillales</taxon>
        <taxon>Dongiaceae</taxon>
        <taxon>Hypericibacter</taxon>
    </lineage>
</organism>
<dbReference type="GO" id="GO:0006355">
    <property type="term" value="P:regulation of DNA-templated transcription"/>
    <property type="evidence" value="ECO:0007669"/>
    <property type="project" value="InterPro"/>
</dbReference>
<accession>A0A5J6MLQ9</accession>
<comment type="subunit">
    <text evidence="3">Interacts with GyrB.</text>
</comment>
<dbReference type="AlphaFoldDB" id="A0A5J6MLQ9"/>
<gene>
    <name evidence="3" type="primary">yacG</name>
    <name evidence="5" type="ORF">FRZ44_38490</name>
</gene>
<comment type="cofactor">
    <cofactor evidence="3">
        <name>Zn(2+)</name>
        <dbReference type="ChEBI" id="CHEBI:29105"/>
    </cofactor>
    <text evidence="3">Binds 1 zinc ion.</text>
</comment>
<dbReference type="GO" id="GO:0008657">
    <property type="term" value="F:DNA topoisomerase type II (double strand cut, ATP-hydrolyzing) inhibitor activity"/>
    <property type="evidence" value="ECO:0007669"/>
    <property type="project" value="UniProtKB-UniRule"/>
</dbReference>
<comment type="function">
    <text evidence="3">Inhibits all the catalytic activities of DNA gyrase by preventing its interaction with DNA. Acts by binding directly to the C-terminal domain of GyrB, which probably disrupts DNA binding by the gyrase.</text>
</comment>
<keyword evidence="1 3" id="KW-0479">Metal-binding</keyword>
<dbReference type="GO" id="GO:0008270">
    <property type="term" value="F:zinc ion binding"/>
    <property type="evidence" value="ECO:0007669"/>
    <property type="project" value="UniProtKB-UniRule"/>
</dbReference>
<dbReference type="EMBL" id="CP042906">
    <property type="protein sequence ID" value="QEX18542.1"/>
    <property type="molecule type" value="Genomic_DNA"/>
</dbReference>
<evidence type="ECO:0000313" key="5">
    <source>
        <dbReference type="EMBL" id="QEX18542.1"/>
    </source>
</evidence>
<dbReference type="InterPro" id="IPR005584">
    <property type="entry name" value="DNA_gyrase_inhibitor_YacG"/>
</dbReference>
<evidence type="ECO:0000256" key="2">
    <source>
        <dbReference type="ARBA" id="ARBA00022833"/>
    </source>
</evidence>
<dbReference type="RefSeq" id="WP_151178691.1">
    <property type="nucleotide sequence ID" value="NZ_CP042906.1"/>
</dbReference>
<feature type="binding site" evidence="3">
    <location>
        <position position="39"/>
    </location>
    <ligand>
        <name>Zn(2+)</name>
        <dbReference type="ChEBI" id="CHEBI:29105"/>
    </ligand>
</feature>
<evidence type="ECO:0000313" key="6">
    <source>
        <dbReference type="Proteomes" id="UP000326202"/>
    </source>
</evidence>
<feature type="binding site" evidence="3">
    <location>
        <position position="58"/>
    </location>
    <ligand>
        <name>Zn(2+)</name>
        <dbReference type="ChEBI" id="CHEBI:29105"/>
    </ligand>
</feature>
<evidence type="ECO:0000256" key="3">
    <source>
        <dbReference type="HAMAP-Rule" id="MF_00649"/>
    </source>
</evidence>
<reference evidence="5 6" key="1">
    <citation type="submission" date="2019-08" db="EMBL/GenBank/DDBJ databases">
        <title>Hyperibacter terrae gen. nov., sp. nov. and Hyperibacter viscosus sp. nov., two new members in the family Rhodospirillaceae isolated from the rhizosphere of Hypericum perforatum.</title>
        <authorList>
            <person name="Noviana Z."/>
        </authorList>
    </citation>
    <scope>NUCLEOTIDE SEQUENCE [LARGE SCALE GENOMIC DNA]</scope>
    <source>
        <strain evidence="5 6">R5913</strain>
    </source>
</reference>
<feature type="region of interest" description="Disordered" evidence="4">
    <location>
        <begin position="1"/>
        <end position="49"/>
    </location>
</feature>
<dbReference type="SUPFAM" id="SSF57716">
    <property type="entry name" value="Glucocorticoid receptor-like (DNA-binding domain)"/>
    <property type="match status" value="1"/>
</dbReference>
<proteinExistence type="inferred from homology"/>
<dbReference type="PANTHER" id="PTHR36150:SF1">
    <property type="entry name" value="DNA GYRASE INHIBITOR YACG"/>
    <property type="match status" value="1"/>
</dbReference>
<dbReference type="Pfam" id="PF03884">
    <property type="entry name" value="YacG"/>
    <property type="match status" value="1"/>
</dbReference>
<dbReference type="KEGG" id="htq:FRZ44_38490"/>
<feature type="compositionally biased region" description="Basic and acidic residues" evidence="4">
    <location>
        <begin position="1"/>
        <end position="25"/>
    </location>
</feature>
<dbReference type="OrthoDB" id="9809663at2"/>
<keyword evidence="2 3" id="KW-0862">Zinc</keyword>
<dbReference type="PANTHER" id="PTHR36150">
    <property type="entry name" value="DNA GYRASE INHIBITOR YACG"/>
    <property type="match status" value="1"/>
</dbReference>
<name>A0A5J6MLQ9_9PROT</name>
<sequence length="91" mass="10379">MSAKIEDLARRRAEREQRSQREAPASRDAGAPATKGGRCPICGRPRDPAHRPFCSKRCAEIDLGRWLKESYRVRTDESPEDEVPRKEGDEE</sequence>
<protein>
    <recommendedName>
        <fullName evidence="3">DNA gyrase inhibitor YacG</fullName>
    </recommendedName>
</protein>
<feature type="binding site" evidence="3">
    <location>
        <position position="54"/>
    </location>
    <ligand>
        <name>Zn(2+)</name>
        <dbReference type="ChEBI" id="CHEBI:29105"/>
    </ligand>
</feature>
<feature type="binding site" evidence="3">
    <location>
        <position position="42"/>
    </location>
    <ligand>
        <name>Zn(2+)</name>
        <dbReference type="ChEBI" id="CHEBI:29105"/>
    </ligand>
</feature>
<dbReference type="HAMAP" id="MF_00649">
    <property type="entry name" value="DNA_gyrase_inhibitor_YacG"/>
    <property type="match status" value="1"/>
</dbReference>
<feature type="region of interest" description="Disordered" evidence="4">
    <location>
        <begin position="69"/>
        <end position="91"/>
    </location>
</feature>
<evidence type="ECO:0000256" key="4">
    <source>
        <dbReference type="SAM" id="MobiDB-lite"/>
    </source>
</evidence>